<sequence>MRAQVTPPECALAAEMFDHFCSAGTMKQILALHREICNTLSLKPNRLPDFYPKIKAKLANSWKAQALFKKFDLRANHKVYGKGRICAQSKVLIIGAGPCGLRVAIECQLLGAKVVVIEKRDRISRNNVLHLWPFVIQDLRALGAKKFFGKFCAGSIDHISIRQLQCILMKVALLLGVELHEGVSFEELLEPTVGQHGERLGWRARVSPAEHPVSQYEFDALVGADGKRNTLHGFKRKEFRGKLAMAITANFINRHTEQEASVPEISGVAFIFNQKFFKELFEVTGIDLENIVYYKDDTHYFVMTAKKHSLLNKGVLLNDYAEVSRLLSVENVDRGALMRYAQEAARFSTNGSLPLKDFALNHYGEPDVALFDFTSMYAAENASIVYERQGKRLLCQLVGDSLLEPFWPTGSGCARGFLSALDAAWAVRSWGQIPAPHPLEVIAERESIYRLLAQTTPENLHRDFGAYTLDPCTRYPNLNRTAVTPHRVTSFYDCDEAVQYDAPIGTRKRRREMDISEGALISWVGCAEGDLASAVGAQALADLVRRYRPDLMPPSAPPNAVYHILQQEFGITPFSATGAVYEVPEAKLRSYLARVYLVFKGEVPHIQHKYDVFEQIKKSQQKEKHARNTTDHSVSVYSNAADLDKSTLSSRKKRRSTRSSQVSNDPAEYIRKKIGKLDLNDITQLARLIEGHDAISNEIDHSEKQKEIQEQILALFETEDSVDPRMVRDSLSQLLQGNTNTRIKQKGIKQTNLNDFFQEKKAESKPSKPRRKLKGLASDTIKVPDFSDIFKDDSADTDTTIVNVEQPKRKDLIRSCSTENEMTQKCTRSASVESRIPQARRMSEIIDPNRKRYSPSPEIPLSGRSNSIGSLESSYNTKRIAEIFDGRKNRHTPSPESRSVRSGSSGNKEMALRLQRMTDIIEGKRRDTPSPDRTKRLESIGNPEMALRRQKVADLIQGVKPREGPEPPQRRNSGDMAFRMQRASDMIEKRNAQAKVPKSVGRRKAAREIMKQRFEKSLQMLAAEPRLDFAPSADLEHDYGLQQYRASAPHFDERVKKLEKQLQHYEEGRVVGGGRAVGGGAHVARLAAELSHVNPSTATPKASKPKDLIRSVGKIEKDDWNVKEIEKKIMENRLGRPEPKAAEKVPKWDREEFLKRQRRLKEGEQYDEKWEDIDETINKFNQKVKDSGRPEQGNKRVASLATKFVKKEEPDTDKTESKDKQSKRSWRGPSAPGIQCVACGRRVFAAEGVVADGLHLHRSCFRCAVCTTVLRPGNYAMERYGNRLVCLRHAGVTVPDTVGVAESTNILTPPSKSQAVLSTPERISLELSDGAAREIDEDEWTDRNCLASETSAAGGLSDEKASSDEWTDVESEGEDEARALHSPRPSRDPVHIHDAADLAFFSYLSDDSFGYDDNSDEGAESSGNESCSRMREAREARRREVPADKRPPTDSSEVESEDESESSDDEVSSATEVSTDSEFAREECAPAPSPPAILVTEAPPPAPPPPQEYPLSRTRSAGGLATKRALELKRRYLLGEPSPPAVRKSDSTSQLDTKLEAFRSNITEFQKMLHLAPVPTSQVQPQKPVVTFRLTEDTQNKIQPMPDIIKNLHTDAPVDLLTKGDLPLCKNDWREPINEEKREPDLESDSLSDDDASNTETAPNQPVPRVEVHDEGGELIQLDSLMIINTGIDDISEKISTIAVPVEPAIISAESESSESCRDVTTLALTETELSDWAAESAVLDDCGIDEKENKRKQNPRTLSGPKLVHDAKNITAISSHVCGRSSPLDKIVYSNALDHFEFADEGDQDPSIGSPVTPRNEGYMELVDDKVEVESYYPNNDRSMNFFEQTFSERLLKPTGIDICRENLTKDFSDVIEFIDKDDSQEDSAPKEQNSSNIPEPAQIEISEKSSVENTSHSLQQNTEKTKTSEVSTPTSNKELNTVLSDVASISLSEVSSGLDKIHSETEKDKANSPVSKDSVEDISPPLAQDFSLSRDSIYNGTMNAPVSFSSSNNIRLYSPAICRSVTVPFSSSISRSGNSDSPCRSIDLSISATISSGSLSPASPSHMRDTTVKVQEIKRERDELNDIVRGLVLGRVRSGPREGKKSSRRTRVSPASNIPPPIPPPPVLPEQPSPPPPPPPPPPTYTSPPLRPRPPQMSLSVSSSLSDPELATERRRKGIMKSISNYLNRRLGPRHKWVSEPDLMSHVNQNVSLSMGGAHKSTGTLQETPPAPPPPPVPPPPACYSPPIHTHSSCRRLPGMTDIEERDAMQLWFEARWARLVAQRRARDPPAPPQHTLRHKPPDHNVRLAHLERRLSRPLSAEQQAAAVAELVQVTAQRDAHEALMAADRFMVVVGTVRGCPVTAMVVVVTAFVPRVGRGANVGHHQFGAVFGGFSFVSSMAVLGAGGLMEFFPRLSVIPVEAAT</sequence>
<feature type="transmembrane region" description="Helical" evidence="18">
    <location>
        <begin position="2384"/>
        <end position="2407"/>
    </location>
</feature>
<feature type="compositionally biased region" description="Acidic residues" evidence="17">
    <location>
        <begin position="1452"/>
        <end position="1467"/>
    </location>
</feature>
<evidence type="ECO:0000256" key="5">
    <source>
        <dbReference type="ARBA" id="ARBA00022490"/>
    </source>
</evidence>
<feature type="compositionally biased region" description="Pro residues" evidence="17">
    <location>
        <begin position="2227"/>
        <end position="2237"/>
    </location>
</feature>
<feature type="region of interest" description="Disordered" evidence="17">
    <location>
        <begin position="1955"/>
        <end position="1981"/>
    </location>
</feature>
<keyword evidence="13 16" id="KW-0440">LIM domain</keyword>
<evidence type="ECO:0000256" key="11">
    <source>
        <dbReference type="ARBA" id="ARBA00023002"/>
    </source>
</evidence>
<evidence type="ECO:0000256" key="17">
    <source>
        <dbReference type="SAM" id="MobiDB-lite"/>
    </source>
</evidence>
<feature type="region of interest" description="Disordered" evidence="17">
    <location>
        <begin position="1412"/>
        <end position="1519"/>
    </location>
</feature>
<feature type="region of interest" description="Disordered" evidence="17">
    <location>
        <begin position="1625"/>
        <end position="1667"/>
    </location>
</feature>
<feature type="transmembrane region" description="Helical" evidence="18">
    <location>
        <begin position="2348"/>
        <end position="2372"/>
    </location>
</feature>
<comment type="subcellular location">
    <subcellularLocation>
        <location evidence="2">Cytoplasm</location>
    </subcellularLocation>
</comment>
<feature type="domain" description="LIM zinc-binding" evidence="19">
    <location>
        <begin position="1234"/>
        <end position="1296"/>
    </location>
</feature>
<evidence type="ECO:0000259" key="19">
    <source>
        <dbReference type="PROSITE" id="PS50023"/>
    </source>
</evidence>
<dbReference type="Gene3D" id="3.50.50.60">
    <property type="entry name" value="FAD/NAD(P)-binding domain"/>
    <property type="match status" value="1"/>
</dbReference>
<feature type="region of interest" description="Disordered" evidence="17">
    <location>
        <begin position="1348"/>
        <end position="1390"/>
    </location>
</feature>
<feature type="compositionally biased region" description="Basic and acidic residues" evidence="17">
    <location>
        <begin position="1183"/>
        <end position="1194"/>
    </location>
</feature>
<dbReference type="SUPFAM" id="SSF51905">
    <property type="entry name" value="FAD/NAD(P)-binding domain"/>
    <property type="match status" value="1"/>
</dbReference>
<dbReference type="EMBL" id="KQ461108">
    <property type="protein sequence ID" value="KPJ09056.1"/>
    <property type="molecule type" value="Genomic_DNA"/>
</dbReference>
<dbReference type="InterPro" id="IPR001781">
    <property type="entry name" value="Znf_LIM"/>
</dbReference>
<dbReference type="GO" id="GO:0005737">
    <property type="term" value="C:cytoplasm"/>
    <property type="evidence" value="ECO:0007669"/>
    <property type="project" value="UniProtKB-SubCell"/>
</dbReference>
<keyword evidence="14" id="KW-0009">Actin-binding</keyword>
<evidence type="ECO:0000256" key="13">
    <source>
        <dbReference type="ARBA" id="ARBA00023038"/>
    </source>
</evidence>
<dbReference type="FunCoup" id="A0A194QZN4">
    <property type="interactions" value="209"/>
</dbReference>
<feature type="compositionally biased region" description="Basic and acidic residues" evidence="17">
    <location>
        <begin position="919"/>
        <end position="938"/>
    </location>
</feature>
<evidence type="ECO:0000256" key="14">
    <source>
        <dbReference type="ARBA" id="ARBA00023203"/>
    </source>
</evidence>
<evidence type="ECO:0000256" key="1">
    <source>
        <dbReference type="ARBA" id="ARBA00001974"/>
    </source>
</evidence>
<comment type="cofactor">
    <cofactor evidence="1">
        <name>FAD</name>
        <dbReference type="ChEBI" id="CHEBI:57692"/>
    </cofactor>
</comment>
<keyword evidence="6" id="KW-0285">Flavoprotein</keyword>
<dbReference type="PANTHER" id="PTHR23167:SF54">
    <property type="entry name" value="[F-ACTIN]-MONOOXYGENASE MICAL"/>
    <property type="match status" value="1"/>
</dbReference>
<dbReference type="PRINTS" id="PR00420">
    <property type="entry name" value="RNGMNOXGNASE"/>
</dbReference>
<organism evidence="20 21">
    <name type="scientific">Papilio machaon</name>
    <name type="common">Old World swallowtail butterfly</name>
    <dbReference type="NCBI Taxonomy" id="76193"/>
    <lineage>
        <taxon>Eukaryota</taxon>
        <taxon>Metazoa</taxon>
        <taxon>Ecdysozoa</taxon>
        <taxon>Arthropoda</taxon>
        <taxon>Hexapoda</taxon>
        <taxon>Insecta</taxon>
        <taxon>Pterygota</taxon>
        <taxon>Neoptera</taxon>
        <taxon>Endopterygota</taxon>
        <taxon>Lepidoptera</taxon>
        <taxon>Glossata</taxon>
        <taxon>Ditrysia</taxon>
        <taxon>Papilionoidea</taxon>
        <taxon>Papilionidae</taxon>
        <taxon>Papilioninae</taxon>
        <taxon>Papilio</taxon>
    </lineage>
</organism>
<evidence type="ECO:0000256" key="8">
    <source>
        <dbReference type="ARBA" id="ARBA00022827"/>
    </source>
</evidence>
<dbReference type="PANTHER" id="PTHR23167">
    <property type="entry name" value="CALPONIN HOMOLOGY DOMAIN-CONTAINING PROTEIN DDB_G0272472-RELATED"/>
    <property type="match status" value="1"/>
</dbReference>
<dbReference type="Pfam" id="PF25413">
    <property type="entry name" value="Rossman_Mical"/>
    <property type="match status" value="1"/>
</dbReference>
<feature type="compositionally biased region" description="Low complexity" evidence="17">
    <location>
        <begin position="894"/>
        <end position="906"/>
    </location>
</feature>
<dbReference type="EC" id="1.14.13.225" evidence="4"/>
<evidence type="ECO:0000256" key="4">
    <source>
        <dbReference type="ARBA" id="ARBA00012709"/>
    </source>
</evidence>
<dbReference type="Gene3D" id="2.10.110.10">
    <property type="entry name" value="Cysteine Rich Protein"/>
    <property type="match status" value="1"/>
</dbReference>
<keyword evidence="5" id="KW-0963">Cytoplasm</keyword>
<feature type="region of interest" description="Disordered" evidence="17">
    <location>
        <begin position="1181"/>
        <end position="1231"/>
    </location>
</feature>
<keyword evidence="21" id="KW-1185">Reference proteome</keyword>
<dbReference type="CDD" id="cd09358">
    <property type="entry name" value="LIM_Mical_like"/>
    <property type="match status" value="1"/>
</dbReference>
<proteinExistence type="inferred from homology"/>
<feature type="region of interest" description="Disordered" evidence="17">
    <location>
        <begin position="849"/>
        <end position="945"/>
    </location>
</feature>
<evidence type="ECO:0000256" key="12">
    <source>
        <dbReference type="ARBA" id="ARBA00023033"/>
    </source>
</evidence>
<dbReference type="InterPro" id="IPR036188">
    <property type="entry name" value="FAD/NAD-bd_sf"/>
</dbReference>
<dbReference type="GO" id="GO:0046872">
    <property type="term" value="F:metal ion binding"/>
    <property type="evidence" value="ECO:0007669"/>
    <property type="project" value="UniProtKB-KW"/>
</dbReference>
<feature type="compositionally biased region" description="Acidic residues" evidence="17">
    <location>
        <begin position="1642"/>
        <end position="1653"/>
    </location>
</feature>
<feature type="compositionally biased region" description="Basic and acidic residues" evidence="17">
    <location>
        <begin position="1205"/>
        <end position="1222"/>
    </location>
</feature>
<keyword evidence="8" id="KW-0274">FAD</keyword>
<dbReference type="InterPro" id="IPR050540">
    <property type="entry name" value="F-actin_Monoox_Mical"/>
</dbReference>
<evidence type="ECO:0000313" key="20">
    <source>
        <dbReference type="EMBL" id="KPJ09056.1"/>
    </source>
</evidence>
<keyword evidence="18" id="KW-1133">Transmembrane helix</keyword>
<evidence type="ECO:0000256" key="3">
    <source>
        <dbReference type="ARBA" id="ARBA00008223"/>
    </source>
</evidence>
<feature type="compositionally biased region" description="Basic and acidic residues" evidence="17">
    <location>
        <begin position="1627"/>
        <end position="1641"/>
    </location>
</feature>
<feature type="compositionally biased region" description="Acidic residues" evidence="17">
    <location>
        <begin position="1365"/>
        <end position="1375"/>
    </location>
</feature>
<keyword evidence="11" id="KW-0560">Oxidoreductase</keyword>
<dbReference type="PROSITE" id="PS50023">
    <property type="entry name" value="LIM_DOMAIN_2"/>
    <property type="match status" value="1"/>
</dbReference>
<dbReference type="STRING" id="76193.A0A194QZN4"/>
<evidence type="ECO:0000256" key="15">
    <source>
        <dbReference type="ARBA" id="ARBA00049522"/>
    </source>
</evidence>
<keyword evidence="10" id="KW-0521">NADP</keyword>
<feature type="compositionally biased region" description="Pro residues" evidence="17">
    <location>
        <begin position="2115"/>
        <end position="2153"/>
    </location>
</feature>
<dbReference type="GO" id="GO:0003779">
    <property type="term" value="F:actin binding"/>
    <property type="evidence" value="ECO:0007669"/>
    <property type="project" value="UniProtKB-KW"/>
</dbReference>
<evidence type="ECO:0000256" key="10">
    <source>
        <dbReference type="ARBA" id="ARBA00022857"/>
    </source>
</evidence>
<comment type="similarity">
    <text evidence="3">Belongs to the Mical family.</text>
</comment>
<reference evidence="20 21" key="1">
    <citation type="journal article" date="2015" name="Nat. Commun.">
        <title>Outbred genome sequencing and CRISPR/Cas9 gene editing in butterflies.</title>
        <authorList>
            <person name="Li X."/>
            <person name="Fan D."/>
            <person name="Zhang W."/>
            <person name="Liu G."/>
            <person name="Zhang L."/>
            <person name="Zhao L."/>
            <person name="Fang X."/>
            <person name="Chen L."/>
            <person name="Dong Y."/>
            <person name="Chen Y."/>
            <person name="Ding Y."/>
            <person name="Zhao R."/>
            <person name="Feng M."/>
            <person name="Zhu Y."/>
            <person name="Feng Y."/>
            <person name="Jiang X."/>
            <person name="Zhu D."/>
            <person name="Xiang H."/>
            <person name="Feng X."/>
            <person name="Li S."/>
            <person name="Wang J."/>
            <person name="Zhang G."/>
            <person name="Kronforst M.R."/>
            <person name="Wang W."/>
        </authorList>
    </citation>
    <scope>NUCLEOTIDE SEQUENCE [LARGE SCALE GENOMIC DNA]</scope>
    <source>
        <strain evidence="20">Ya'a_city_454_Pm</strain>
        <tissue evidence="20">Whole body</tissue>
    </source>
</reference>
<feature type="region of interest" description="Disordered" evidence="17">
    <location>
        <begin position="1906"/>
        <end position="1937"/>
    </location>
</feature>
<feature type="region of interest" description="Disordered" evidence="17">
    <location>
        <begin position="645"/>
        <end position="667"/>
    </location>
</feature>
<feature type="region of interest" description="Disordered" evidence="17">
    <location>
        <begin position="2093"/>
        <end position="2175"/>
    </location>
</feature>
<keyword evidence="18" id="KW-0812">Transmembrane</keyword>
<comment type="catalytic activity">
    <reaction evidence="15">
        <text>L-methionyl-[F-actin] + NADPH + O2 + H(+) = L-methionyl-(R)-S-oxide-[F-actin] + NADP(+) + H2O</text>
        <dbReference type="Rhea" id="RHEA:51308"/>
        <dbReference type="Rhea" id="RHEA-COMP:12953"/>
        <dbReference type="Rhea" id="RHEA-COMP:12956"/>
        <dbReference type="ChEBI" id="CHEBI:15377"/>
        <dbReference type="ChEBI" id="CHEBI:15378"/>
        <dbReference type="ChEBI" id="CHEBI:15379"/>
        <dbReference type="ChEBI" id="CHEBI:16044"/>
        <dbReference type="ChEBI" id="CHEBI:45764"/>
        <dbReference type="ChEBI" id="CHEBI:57783"/>
        <dbReference type="ChEBI" id="CHEBI:58349"/>
        <dbReference type="EC" id="1.14.13.225"/>
    </reaction>
</comment>
<feature type="compositionally biased region" description="Polar residues" evidence="17">
    <location>
        <begin position="1909"/>
        <end position="1937"/>
    </location>
</feature>
<evidence type="ECO:0000256" key="2">
    <source>
        <dbReference type="ARBA" id="ARBA00004496"/>
    </source>
</evidence>
<keyword evidence="7 16" id="KW-0479">Metal-binding</keyword>
<dbReference type="Pfam" id="PF00412">
    <property type="entry name" value="LIM"/>
    <property type="match status" value="1"/>
</dbReference>
<dbReference type="SMART" id="SM00132">
    <property type="entry name" value="LIM"/>
    <property type="match status" value="1"/>
</dbReference>
<dbReference type="FunFam" id="3.50.50.60:FF:000004">
    <property type="entry name" value="protein-methionine sulfoxide oxidase MICAL2 isoform X1"/>
    <property type="match status" value="1"/>
</dbReference>
<feature type="compositionally biased region" description="Polar residues" evidence="17">
    <location>
        <begin position="863"/>
        <end position="877"/>
    </location>
</feature>
<keyword evidence="18" id="KW-0472">Membrane</keyword>
<keyword evidence="9 16" id="KW-0862">Zinc</keyword>
<feature type="compositionally biased region" description="Basic and acidic residues" evidence="17">
    <location>
        <begin position="1428"/>
        <end position="1448"/>
    </location>
</feature>
<gene>
    <name evidence="20" type="ORF">RR48_15197</name>
</gene>
<name>A0A194QZN4_PAPMA</name>
<feature type="compositionally biased region" description="Pro residues" evidence="17">
    <location>
        <begin position="1498"/>
        <end position="1508"/>
    </location>
</feature>
<dbReference type="GO" id="GO:0120501">
    <property type="term" value="F:F-actin monooxygenase activity"/>
    <property type="evidence" value="ECO:0007669"/>
    <property type="project" value="UniProtKB-EC"/>
</dbReference>
<dbReference type="Proteomes" id="UP000053240">
    <property type="component" value="Unassembled WGS sequence"/>
</dbReference>
<dbReference type="InterPro" id="IPR057494">
    <property type="entry name" value="Rossman_Mical"/>
</dbReference>
<evidence type="ECO:0000256" key="16">
    <source>
        <dbReference type="PROSITE-ProRule" id="PRU00125"/>
    </source>
</evidence>
<feature type="compositionally biased region" description="Basic and acidic residues" evidence="17">
    <location>
        <begin position="1957"/>
        <end position="1968"/>
    </location>
</feature>
<protein>
    <recommendedName>
        <fullName evidence="4">F-actin monooxygenase</fullName>
        <ecNumber evidence="4">1.14.13.225</ecNumber>
    </recommendedName>
</protein>
<evidence type="ECO:0000256" key="7">
    <source>
        <dbReference type="ARBA" id="ARBA00022723"/>
    </source>
</evidence>
<keyword evidence="12" id="KW-0503">Monooxygenase</keyword>
<feature type="compositionally biased region" description="Low complexity" evidence="17">
    <location>
        <begin position="2154"/>
        <end position="2164"/>
    </location>
</feature>
<evidence type="ECO:0000256" key="6">
    <source>
        <dbReference type="ARBA" id="ARBA00022630"/>
    </source>
</evidence>
<evidence type="ECO:0000256" key="18">
    <source>
        <dbReference type="SAM" id="Phobius"/>
    </source>
</evidence>
<dbReference type="InParanoid" id="A0A194QZN4"/>
<feature type="region of interest" description="Disordered" evidence="17">
    <location>
        <begin position="2213"/>
        <end position="2237"/>
    </location>
</feature>
<accession>A0A194QZN4</accession>
<evidence type="ECO:0000313" key="21">
    <source>
        <dbReference type="Proteomes" id="UP000053240"/>
    </source>
</evidence>
<evidence type="ECO:0000256" key="9">
    <source>
        <dbReference type="ARBA" id="ARBA00022833"/>
    </source>
</evidence>